<gene>
    <name evidence="1" type="ORF">BDV26DRAFT_263168</name>
</gene>
<sequence length="64" mass="7411">MAIYQDCFALICTLQPAIVVLDPIFLQALDACRMLNQRYVVLTPNTFKELRGQPKLESLWKHTM</sequence>
<dbReference type="OrthoDB" id="5835829at2759"/>
<dbReference type="AlphaFoldDB" id="A0A5N7B7E1"/>
<keyword evidence="2" id="KW-1185">Reference proteome</keyword>
<name>A0A5N7B7E1_9EURO</name>
<accession>A0A5N7B7E1</accession>
<proteinExistence type="predicted"/>
<organism evidence="1 2">
    <name type="scientific">Aspergillus bertholletiae</name>
    <dbReference type="NCBI Taxonomy" id="1226010"/>
    <lineage>
        <taxon>Eukaryota</taxon>
        <taxon>Fungi</taxon>
        <taxon>Dikarya</taxon>
        <taxon>Ascomycota</taxon>
        <taxon>Pezizomycotina</taxon>
        <taxon>Eurotiomycetes</taxon>
        <taxon>Eurotiomycetidae</taxon>
        <taxon>Eurotiales</taxon>
        <taxon>Aspergillaceae</taxon>
        <taxon>Aspergillus</taxon>
        <taxon>Aspergillus subgen. Circumdati</taxon>
    </lineage>
</organism>
<evidence type="ECO:0000313" key="1">
    <source>
        <dbReference type="EMBL" id="KAE8377658.1"/>
    </source>
</evidence>
<dbReference type="Proteomes" id="UP000326198">
    <property type="component" value="Unassembled WGS sequence"/>
</dbReference>
<evidence type="ECO:0000313" key="2">
    <source>
        <dbReference type="Proteomes" id="UP000326198"/>
    </source>
</evidence>
<protein>
    <submittedName>
        <fullName evidence="1">Uncharacterized protein</fullName>
    </submittedName>
</protein>
<reference evidence="1 2" key="1">
    <citation type="submission" date="2019-04" db="EMBL/GenBank/DDBJ databases">
        <title>Friends and foes A comparative genomics studyof 23 Aspergillus species from section Flavi.</title>
        <authorList>
            <consortium name="DOE Joint Genome Institute"/>
            <person name="Kjaerbolling I."/>
            <person name="Vesth T."/>
            <person name="Frisvad J.C."/>
            <person name="Nybo J.L."/>
            <person name="Theobald S."/>
            <person name="Kildgaard S."/>
            <person name="Isbrandt T."/>
            <person name="Kuo A."/>
            <person name="Sato A."/>
            <person name="Lyhne E.K."/>
            <person name="Kogle M.E."/>
            <person name="Wiebenga A."/>
            <person name="Kun R.S."/>
            <person name="Lubbers R.J."/>
            <person name="Makela M.R."/>
            <person name="Barry K."/>
            <person name="Chovatia M."/>
            <person name="Clum A."/>
            <person name="Daum C."/>
            <person name="Haridas S."/>
            <person name="He G."/>
            <person name="LaButti K."/>
            <person name="Lipzen A."/>
            <person name="Mondo S."/>
            <person name="Riley R."/>
            <person name="Salamov A."/>
            <person name="Simmons B.A."/>
            <person name="Magnuson J.K."/>
            <person name="Henrissat B."/>
            <person name="Mortensen U.H."/>
            <person name="Larsen T.O."/>
            <person name="Devries R.P."/>
            <person name="Grigoriev I.V."/>
            <person name="Machida M."/>
            <person name="Baker S.E."/>
            <person name="Andersen M.R."/>
        </authorList>
    </citation>
    <scope>NUCLEOTIDE SEQUENCE [LARGE SCALE GENOMIC DNA]</scope>
    <source>
        <strain evidence="1 2">IBT 29228</strain>
    </source>
</reference>
<dbReference type="EMBL" id="ML736220">
    <property type="protein sequence ID" value="KAE8377658.1"/>
    <property type="molecule type" value="Genomic_DNA"/>
</dbReference>